<evidence type="ECO:0000256" key="1">
    <source>
        <dbReference type="ARBA" id="ARBA00023015"/>
    </source>
</evidence>
<keyword evidence="2" id="KW-0238">DNA-binding</keyword>
<evidence type="ECO:0000313" key="6">
    <source>
        <dbReference type="EMBL" id="UOF89567.1"/>
    </source>
</evidence>
<evidence type="ECO:0000256" key="4">
    <source>
        <dbReference type="ARBA" id="ARBA00043263"/>
    </source>
</evidence>
<keyword evidence="3" id="KW-0804">Transcription</keyword>
<evidence type="ECO:0000256" key="3">
    <source>
        <dbReference type="ARBA" id="ARBA00023163"/>
    </source>
</evidence>
<keyword evidence="4" id="KW-0105">Cadmium resistance</keyword>
<dbReference type="NCBIfam" id="NF033788">
    <property type="entry name" value="HTH_metalloreg"/>
    <property type="match status" value="1"/>
</dbReference>
<dbReference type="SMART" id="SM00418">
    <property type="entry name" value="HTH_ARSR"/>
    <property type="match status" value="1"/>
</dbReference>
<evidence type="ECO:0000313" key="7">
    <source>
        <dbReference type="Proteomes" id="UP000830167"/>
    </source>
</evidence>
<dbReference type="InterPro" id="IPR001845">
    <property type="entry name" value="HTH_ArsR_DNA-bd_dom"/>
</dbReference>
<dbReference type="InterPro" id="IPR036390">
    <property type="entry name" value="WH_DNA-bd_sf"/>
</dbReference>
<dbReference type="PROSITE" id="PS50987">
    <property type="entry name" value="HTH_ARSR_2"/>
    <property type="match status" value="1"/>
</dbReference>
<dbReference type="PANTHER" id="PTHR43132">
    <property type="entry name" value="ARSENICAL RESISTANCE OPERON REPRESSOR ARSR-RELATED"/>
    <property type="match status" value="1"/>
</dbReference>
<keyword evidence="1" id="KW-0805">Transcription regulation</keyword>
<dbReference type="PROSITE" id="PS00846">
    <property type="entry name" value="HTH_ARSR_1"/>
    <property type="match status" value="1"/>
</dbReference>
<dbReference type="SUPFAM" id="SSF46785">
    <property type="entry name" value="Winged helix' DNA-binding domain"/>
    <property type="match status" value="1"/>
</dbReference>
<feature type="domain" description="HTH arsR-type" evidence="5">
    <location>
        <begin position="28"/>
        <end position="122"/>
    </location>
</feature>
<dbReference type="InterPro" id="IPR036388">
    <property type="entry name" value="WH-like_DNA-bd_sf"/>
</dbReference>
<dbReference type="RefSeq" id="WP_347436257.1">
    <property type="nucleotide sequence ID" value="NZ_CP089291.1"/>
</dbReference>
<evidence type="ECO:0000259" key="5">
    <source>
        <dbReference type="PROSITE" id="PS50987"/>
    </source>
</evidence>
<dbReference type="Pfam" id="PF01022">
    <property type="entry name" value="HTH_5"/>
    <property type="match status" value="1"/>
</dbReference>
<accession>A0ABY4CGB5</accession>
<dbReference type="Proteomes" id="UP000830167">
    <property type="component" value="Chromosome"/>
</dbReference>
<proteinExistence type="predicted"/>
<keyword evidence="7" id="KW-1185">Reference proteome</keyword>
<dbReference type="InterPro" id="IPR018334">
    <property type="entry name" value="ArsR_HTH"/>
</dbReference>
<dbReference type="Gene3D" id="1.10.10.10">
    <property type="entry name" value="Winged helix-like DNA-binding domain superfamily/Winged helix DNA-binding domain"/>
    <property type="match status" value="1"/>
</dbReference>
<dbReference type="CDD" id="cd00090">
    <property type="entry name" value="HTH_ARSR"/>
    <property type="match status" value="1"/>
</dbReference>
<sequence length="131" mass="14648">MITRMDEDCCKESIVHQEAVADCLPGQLSEPLIAGIAESFKALSDPTRIRILHNLSKRELCVCDLAEVLGMTQSAVSHQLRYLRTLRIVKSRREGNTIFYTCDDAHIVGLLQMGIDHAFHVETDKENSHGA</sequence>
<organism evidence="6 7">
    <name type="scientific">Fodinisporobacter ferrooxydans</name>
    <dbReference type="NCBI Taxonomy" id="2901836"/>
    <lineage>
        <taxon>Bacteria</taxon>
        <taxon>Bacillati</taxon>
        <taxon>Bacillota</taxon>
        <taxon>Bacilli</taxon>
        <taxon>Bacillales</taxon>
        <taxon>Alicyclobacillaceae</taxon>
        <taxon>Fodinisporobacter</taxon>
    </lineage>
</organism>
<dbReference type="EMBL" id="CP089291">
    <property type="protein sequence ID" value="UOF89567.1"/>
    <property type="molecule type" value="Genomic_DNA"/>
</dbReference>
<name>A0ABY4CGB5_9BACL</name>
<gene>
    <name evidence="6" type="ORF">LSG31_16995</name>
</gene>
<dbReference type="PANTHER" id="PTHR43132:SF6">
    <property type="entry name" value="HTH-TYPE TRANSCRIPTIONAL REPRESSOR CZRA"/>
    <property type="match status" value="1"/>
</dbReference>
<dbReference type="InterPro" id="IPR051011">
    <property type="entry name" value="Metal_resp_trans_reg"/>
</dbReference>
<protein>
    <submittedName>
        <fullName evidence="6">Metalloregulator ArsR/SmtB family transcription factor</fullName>
    </submittedName>
</protein>
<dbReference type="PRINTS" id="PR00778">
    <property type="entry name" value="HTHARSR"/>
</dbReference>
<dbReference type="InterPro" id="IPR011991">
    <property type="entry name" value="ArsR-like_HTH"/>
</dbReference>
<reference evidence="6" key="1">
    <citation type="submission" date="2021-12" db="EMBL/GenBank/DDBJ databases">
        <title>Alicyclobacillaceae gen. nov., sp. nov., isolated from chalcocite enrichment system.</title>
        <authorList>
            <person name="Jiang Z."/>
        </authorList>
    </citation>
    <scope>NUCLEOTIDE SEQUENCE</scope>
    <source>
        <strain evidence="6">MYW30-H2</strain>
    </source>
</reference>
<evidence type="ECO:0000256" key="2">
    <source>
        <dbReference type="ARBA" id="ARBA00023125"/>
    </source>
</evidence>